<feature type="domain" description="FPG-type" evidence="1">
    <location>
        <begin position="46"/>
        <end position="80"/>
    </location>
</feature>
<sequence length="81" mass="9179">MTKKNAENLVEATKTILEHAISLGGTTIRSYTSSLGVTGRFQLEVKVHGKEHERCSRCNNEIKKIRVATRGTYYCPHCQKR</sequence>
<reference evidence="2" key="1">
    <citation type="submission" date="2019-08" db="EMBL/GenBank/DDBJ databases">
        <authorList>
            <person name="Kucharzyk K."/>
            <person name="Murdoch R.W."/>
            <person name="Higgins S."/>
            <person name="Loffler F."/>
        </authorList>
    </citation>
    <scope>NUCLEOTIDE SEQUENCE</scope>
</reference>
<dbReference type="Pfam" id="PF06827">
    <property type="entry name" value="zf-FPG_IleRS"/>
    <property type="match status" value="1"/>
</dbReference>
<keyword evidence="2" id="KW-0326">Glycosidase</keyword>
<evidence type="ECO:0000313" key="2">
    <source>
        <dbReference type="EMBL" id="MPN29361.1"/>
    </source>
</evidence>
<comment type="caution">
    <text evidence="2">The sequence shown here is derived from an EMBL/GenBank/DDBJ whole genome shotgun (WGS) entry which is preliminary data.</text>
</comment>
<dbReference type="EMBL" id="VSSQ01080020">
    <property type="protein sequence ID" value="MPN29361.1"/>
    <property type="molecule type" value="Genomic_DNA"/>
</dbReference>
<keyword evidence="2" id="KW-0378">Hydrolase</keyword>
<accession>A0A645GR27</accession>
<dbReference type="InterPro" id="IPR015887">
    <property type="entry name" value="DNA_glyclase_Znf_dom_DNA_BS"/>
</dbReference>
<dbReference type="InterPro" id="IPR000214">
    <property type="entry name" value="Znf_DNA_glyclase/AP_lyase"/>
</dbReference>
<dbReference type="GO" id="GO:0003677">
    <property type="term" value="F:DNA binding"/>
    <property type="evidence" value="ECO:0007669"/>
    <property type="project" value="InterPro"/>
</dbReference>
<dbReference type="GO" id="GO:0008534">
    <property type="term" value="F:oxidized purine nucleobase lesion DNA N-glycosylase activity"/>
    <property type="evidence" value="ECO:0007669"/>
    <property type="project" value="UniProtKB-EC"/>
</dbReference>
<dbReference type="SUPFAM" id="SSF57716">
    <property type="entry name" value="Glucocorticoid receptor-like (DNA-binding domain)"/>
    <property type="match status" value="1"/>
</dbReference>
<evidence type="ECO:0000259" key="1">
    <source>
        <dbReference type="PROSITE" id="PS51066"/>
    </source>
</evidence>
<gene>
    <name evidence="2" type="primary">mutM_26</name>
    <name evidence="2" type="ORF">SDC9_176814</name>
</gene>
<dbReference type="Gene3D" id="1.10.8.50">
    <property type="match status" value="1"/>
</dbReference>
<dbReference type="InterPro" id="IPR010663">
    <property type="entry name" value="Znf_FPG/IleRS"/>
</dbReference>
<dbReference type="GO" id="GO:0003906">
    <property type="term" value="F:DNA-(apurinic or apyrimidinic site) endonuclease activity"/>
    <property type="evidence" value="ECO:0007669"/>
    <property type="project" value="InterPro"/>
</dbReference>
<dbReference type="PROSITE" id="PS01242">
    <property type="entry name" value="ZF_FPG_1"/>
    <property type="match status" value="1"/>
</dbReference>
<organism evidence="2">
    <name type="scientific">bioreactor metagenome</name>
    <dbReference type="NCBI Taxonomy" id="1076179"/>
    <lineage>
        <taxon>unclassified sequences</taxon>
        <taxon>metagenomes</taxon>
        <taxon>ecological metagenomes</taxon>
    </lineage>
</organism>
<name>A0A645GR27_9ZZZZ</name>
<dbReference type="AlphaFoldDB" id="A0A645GR27"/>
<dbReference type="PROSITE" id="PS51066">
    <property type="entry name" value="ZF_FPG_2"/>
    <property type="match status" value="1"/>
</dbReference>
<dbReference type="GO" id="GO:0006284">
    <property type="term" value="P:base-excision repair"/>
    <property type="evidence" value="ECO:0007669"/>
    <property type="project" value="InterPro"/>
</dbReference>
<protein>
    <submittedName>
        <fullName evidence="2">Formamidopyrimidine-DNA glycosylase</fullName>
        <ecNumber evidence="2">3.2.2.23</ecNumber>
    </submittedName>
</protein>
<proteinExistence type="predicted"/>
<dbReference type="GO" id="GO:0008270">
    <property type="term" value="F:zinc ion binding"/>
    <property type="evidence" value="ECO:0007669"/>
    <property type="project" value="InterPro"/>
</dbReference>
<dbReference type="EC" id="3.2.2.23" evidence="2"/>